<dbReference type="RefSeq" id="WP_145851605.1">
    <property type="nucleotide sequence ID" value="NZ_RPFW01000001.1"/>
</dbReference>
<dbReference type="AlphaFoldDB" id="A0A6P2C5Z7"/>
<evidence type="ECO:0000313" key="1">
    <source>
        <dbReference type="EMBL" id="TVZ06849.1"/>
    </source>
</evidence>
<accession>A0A6P2C5Z7</accession>
<dbReference type="Proteomes" id="UP000460272">
    <property type="component" value="Unassembled WGS sequence"/>
</dbReference>
<proteinExistence type="predicted"/>
<gene>
    <name evidence="1" type="ORF">EAS64_05740</name>
</gene>
<evidence type="ECO:0000313" key="2">
    <source>
        <dbReference type="Proteomes" id="UP000460272"/>
    </source>
</evidence>
<dbReference type="EMBL" id="RPFW01000001">
    <property type="protein sequence ID" value="TVZ06849.1"/>
    <property type="molecule type" value="Genomic_DNA"/>
</dbReference>
<organism evidence="1 2">
    <name type="scientific">Trebonia kvetii</name>
    <dbReference type="NCBI Taxonomy" id="2480626"/>
    <lineage>
        <taxon>Bacteria</taxon>
        <taxon>Bacillati</taxon>
        <taxon>Actinomycetota</taxon>
        <taxon>Actinomycetes</taxon>
        <taxon>Streptosporangiales</taxon>
        <taxon>Treboniaceae</taxon>
        <taxon>Trebonia</taxon>
    </lineage>
</organism>
<protein>
    <submittedName>
        <fullName evidence="1">Uncharacterized protein</fullName>
    </submittedName>
</protein>
<dbReference type="OrthoDB" id="3577065at2"/>
<name>A0A6P2C5Z7_9ACTN</name>
<reference evidence="1 2" key="1">
    <citation type="submission" date="2018-11" db="EMBL/GenBank/DDBJ databases">
        <title>Trebonia kvetii gen.nov., sp.nov., a novel acidophilic actinobacterium, and proposal of the new actinobacterial family Treboniaceae fam. nov.</title>
        <authorList>
            <person name="Rapoport D."/>
            <person name="Sagova-Mareckova M."/>
            <person name="Sedlacek I."/>
            <person name="Provaznik J."/>
            <person name="Kralova S."/>
            <person name="Pavlinic D."/>
            <person name="Benes V."/>
            <person name="Kopecky J."/>
        </authorList>
    </citation>
    <scope>NUCLEOTIDE SEQUENCE [LARGE SCALE GENOMIC DNA]</scope>
    <source>
        <strain evidence="1 2">15Tr583</strain>
    </source>
</reference>
<keyword evidence="2" id="KW-1185">Reference proteome</keyword>
<sequence length="94" mass="9804">MRWSVGIEAQGDRAFGREEIVELADAVAASDGIATGIGSDRYGAQLLVEAASRDEAIEAGTAIFKAAARTAGLPEAPVVRAEAISEEEELEELS</sequence>
<comment type="caution">
    <text evidence="1">The sequence shown here is derived from an EMBL/GenBank/DDBJ whole genome shotgun (WGS) entry which is preliminary data.</text>
</comment>